<dbReference type="EnsemblMetazoa" id="XM_020008169.1">
    <property type="protein sequence ID" value="XP_019863728.1"/>
    <property type="gene ID" value="LOC109592816"/>
</dbReference>
<dbReference type="AlphaFoldDB" id="A0AAN0K3I0"/>
<proteinExistence type="inferred from homology"/>
<dbReference type="KEGG" id="aqu:109592816"/>
<dbReference type="PANTHER" id="PTHR46532">
    <property type="entry name" value="MALE FERTILITY FACTOR KL5"/>
    <property type="match status" value="1"/>
</dbReference>
<dbReference type="Pfam" id="PF03028">
    <property type="entry name" value="Dynein_heavy"/>
    <property type="match status" value="1"/>
</dbReference>
<evidence type="ECO:0000313" key="5">
    <source>
        <dbReference type="Proteomes" id="UP000007879"/>
    </source>
</evidence>
<dbReference type="InterPro" id="IPR026983">
    <property type="entry name" value="DHC"/>
</dbReference>
<keyword evidence="2" id="KW-0677">Repeat</keyword>
<dbReference type="Gene3D" id="3.40.50.300">
    <property type="entry name" value="P-loop containing nucleotide triphosphate hydrolases"/>
    <property type="match status" value="1"/>
</dbReference>
<dbReference type="FunFam" id="3.40.50.300:FF:000320">
    <property type="entry name" value="Dynein, axonemal, heavy chain 5"/>
    <property type="match status" value="1"/>
</dbReference>
<dbReference type="GO" id="GO:0005858">
    <property type="term" value="C:axonemal dynein complex"/>
    <property type="evidence" value="ECO:0007669"/>
    <property type="project" value="TreeGrafter"/>
</dbReference>
<evidence type="ECO:0000256" key="2">
    <source>
        <dbReference type="ARBA" id="ARBA00022737"/>
    </source>
</evidence>
<dbReference type="GO" id="GO:0051959">
    <property type="term" value="F:dynein light intermediate chain binding"/>
    <property type="evidence" value="ECO:0007669"/>
    <property type="project" value="InterPro"/>
</dbReference>
<evidence type="ECO:0000256" key="1">
    <source>
        <dbReference type="ARBA" id="ARBA00008887"/>
    </source>
</evidence>
<dbReference type="InterPro" id="IPR004273">
    <property type="entry name" value="Dynein_heavy_D6_P-loop"/>
</dbReference>
<name>A0AAN0K3I0_AMPQE</name>
<accession>A0AAN0K3I0</accession>
<dbReference type="GeneID" id="109592816"/>
<dbReference type="RefSeq" id="XP_019863728.1">
    <property type="nucleotide sequence ID" value="XM_020008169.1"/>
</dbReference>
<evidence type="ECO:0000259" key="3">
    <source>
        <dbReference type="Pfam" id="PF03028"/>
    </source>
</evidence>
<reference evidence="4" key="2">
    <citation type="submission" date="2024-06" db="UniProtKB">
        <authorList>
            <consortium name="EnsemblMetazoa"/>
        </authorList>
    </citation>
    <scope>IDENTIFICATION</scope>
</reference>
<reference evidence="5" key="1">
    <citation type="journal article" date="2010" name="Nature">
        <title>The Amphimedon queenslandica genome and the evolution of animal complexity.</title>
        <authorList>
            <person name="Srivastava M."/>
            <person name="Simakov O."/>
            <person name="Chapman J."/>
            <person name="Fahey B."/>
            <person name="Gauthier M.E."/>
            <person name="Mitros T."/>
            <person name="Richards G.S."/>
            <person name="Conaco C."/>
            <person name="Dacre M."/>
            <person name="Hellsten U."/>
            <person name="Larroux C."/>
            <person name="Putnam N.H."/>
            <person name="Stanke M."/>
            <person name="Adamska M."/>
            <person name="Darling A."/>
            <person name="Degnan S.M."/>
            <person name="Oakley T.H."/>
            <person name="Plachetzki D.C."/>
            <person name="Zhai Y."/>
            <person name="Adamski M."/>
            <person name="Calcino A."/>
            <person name="Cummins S.F."/>
            <person name="Goodstein D.M."/>
            <person name="Harris C."/>
            <person name="Jackson D.J."/>
            <person name="Leys S.P."/>
            <person name="Shu S."/>
            <person name="Woodcroft B.J."/>
            <person name="Vervoort M."/>
            <person name="Kosik K.S."/>
            <person name="Manning G."/>
            <person name="Degnan B.M."/>
            <person name="Rokhsar D.S."/>
        </authorList>
    </citation>
    <scope>NUCLEOTIDE SEQUENCE [LARGE SCALE GENOMIC DNA]</scope>
</reference>
<dbReference type="GO" id="GO:0008569">
    <property type="term" value="F:minus-end-directed microtubule motor activity"/>
    <property type="evidence" value="ECO:0007669"/>
    <property type="project" value="InterPro"/>
</dbReference>
<protein>
    <recommendedName>
        <fullName evidence="3">Dynein heavy chain region D6 P-loop domain-containing protein</fullName>
    </recommendedName>
</protein>
<dbReference type="GO" id="GO:0045505">
    <property type="term" value="F:dynein intermediate chain binding"/>
    <property type="evidence" value="ECO:0007669"/>
    <property type="project" value="InterPro"/>
</dbReference>
<evidence type="ECO:0000313" key="4">
    <source>
        <dbReference type="EnsemblMetazoa" id="XP_019863728.1"/>
    </source>
</evidence>
<dbReference type="Proteomes" id="UP000007879">
    <property type="component" value="Unassembled WGS sequence"/>
</dbReference>
<comment type="similarity">
    <text evidence="1">Belongs to the dynein heavy chain family.</text>
</comment>
<keyword evidence="5" id="KW-1185">Reference proteome</keyword>
<organism evidence="4 5">
    <name type="scientific">Amphimedon queenslandica</name>
    <name type="common">Sponge</name>
    <dbReference type="NCBI Taxonomy" id="400682"/>
    <lineage>
        <taxon>Eukaryota</taxon>
        <taxon>Metazoa</taxon>
        <taxon>Porifera</taxon>
        <taxon>Demospongiae</taxon>
        <taxon>Heteroscleromorpha</taxon>
        <taxon>Haplosclerida</taxon>
        <taxon>Niphatidae</taxon>
        <taxon>Amphimedon</taxon>
    </lineage>
</organism>
<sequence>MGQGQEVHARRLLQQCQTQGGWVLLQNGHLALDFMDELLNTIVETQLVHETFRLWMTIEIHPKFPINLLQISIKYTFEPPQGVKAGLKRTYSSMTQCCSPQ</sequence>
<dbReference type="GO" id="GO:0007018">
    <property type="term" value="P:microtubule-based movement"/>
    <property type="evidence" value="ECO:0007669"/>
    <property type="project" value="InterPro"/>
</dbReference>
<dbReference type="PANTHER" id="PTHR46532:SF4">
    <property type="entry name" value="AAA+ ATPASE DOMAIN-CONTAINING PROTEIN"/>
    <property type="match status" value="1"/>
</dbReference>
<feature type="domain" description="Dynein heavy chain region D6 P-loop" evidence="3">
    <location>
        <begin position="1"/>
        <end position="76"/>
    </location>
</feature>
<dbReference type="InterPro" id="IPR027417">
    <property type="entry name" value="P-loop_NTPase"/>
</dbReference>